<name>A0A8J9S2J3_PHATR</name>
<dbReference type="InterPro" id="IPR005331">
    <property type="entry name" value="Sulfotransferase"/>
</dbReference>
<dbReference type="AlphaFoldDB" id="A0A8J9S2J3"/>
<dbReference type="Pfam" id="PF03567">
    <property type="entry name" value="Sulfotransfer_2"/>
    <property type="match status" value="1"/>
</dbReference>
<keyword evidence="1" id="KW-0472">Membrane</keyword>
<sequence length="336" mass="39267">MAAPRREPRPFHLRRQSAYTIIACFVVFYIVSQTVVLIFFHLNSPKLNVGSDSWQRGFVSYGTNVHTQRFVSFPLYNATAEKAQALLYTKSFQSLERPLKFLHIPKTAGSAIENAAGKNGINWGSCAFFHKPKRDICDYPGTEWPMRIGWWHLPTYVFPLAESDPYQHAEVFGVIRDPYERMVSEFYYICTLKVKDWRPDQCNRSKLHESTYMNQWLMRKMHDRETKTAAGYLLDNGHFTPQFEYIVGPHETRYVDYILRLDDTLNPQFAHLMQVFGLGHVKLKKFQALGSAEDFKDRSDDTHLTTDALDKHTLDWIHNRYSQDFLDFGYVKRAVV</sequence>
<evidence type="ECO:0008006" key="3">
    <source>
        <dbReference type="Google" id="ProtNLM"/>
    </source>
</evidence>
<dbReference type="InterPro" id="IPR027417">
    <property type="entry name" value="P-loop_NTPase"/>
</dbReference>
<dbReference type="Gene3D" id="3.40.50.300">
    <property type="entry name" value="P-loop containing nucleotide triphosphate hydrolases"/>
    <property type="match status" value="1"/>
</dbReference>
<dbReference type="Proteomes" id="UP000836788">
    <property type="component" value="Chromosome 1"/>
</dbReference>
<protein>
    <recommendedName>
        <fullName evidence="3">Sulfotransferase domain-containing protein</fullName>
    </recommendedName>
</protein>
<feature type="transmembrane region" description="Helical" evidence="1">
    <location>
        <begin position="21"/>
        <end position="42"/>
    </location>
</feature>
<organism evidence="2">
    <name type="scientific">Phaeodactylum tricornutum</name>
    <name type="common">Diatom</name>
    <dbReference type="NCBI Taxonomy" id="2850"/>
    <lineage>
        <taxon>Eukaryota</taxon>
        <taxon>Sar</taxon>
        <taxon>Stramenopiles</taxon>
        <taxon>Ochrophyta</taxon>
        <taxon>Bacillariophyta</taxon>
        <taxon>Bacillariophyceae</taxon>
        <taxon>Bacillariophycidae</taxon>
        <taxon>Naviculales</taxon>
        <taxon>Phaeodactylaceae</taxon>
        <taxon>Phaeodactylum</taxon>
    </lineage>
</organism>
<keyword evidence="1" id="KW-0812">Transmembrane</keyword>
<dbReference type="EMBL" id="OU594942">
    <property type="protein sequence ID" value="CAG9277733.1"/>
    <property type="molecule type" value="Genomic_DNA"/>
</dbReference>
<dbReference type="SUPFAM" id="SSF52540">
    <property type="entry name" value="P-loop containing nucleoside triphosphate hydrolases"/>
    <property type="match status" value="1"/>
</dbReference>
<accession>A0A8J9S2J3</accession>
<evidence type="ECO:0000256" key="1">
    <source>
        <dbReference type="SAM" id="Phobius"/>
    </source>
</evidence>
<dbReference type="GO" id="GO:0016020">
    <property type="term" value="C:membrane"/>
    <property type="evidence" value="ECO:0007669"/>
    <property type="project" value="InterPro"/>
</dbReference>
<dbReference type="GO" id="GO:0008146">
    <property type="term" value="F:sulfotransferase activity"/>
    <property type="evidence" value="ECO:0007669"/>
    <property type="project" value="InterPro"/>
</dbReference>
<gene>
    <name evidence="2" type="ORF">PTTT1_LOCUS4717</name>
</gene>
<evidence type="ECO:0000313" key="2">
    <source>
        <dbReference type="EMBL" id="CAG9277733.1"/>
    </source>
</evidence>
<reference evidence="2" key="1">
    <citation type="submission" date="2022-02" db="EMBL/GenBank/DDBJ databases">
        <authorList>
            <person name="Giguere J D."/>
        </authorList>
    </citation>
    <scope>NUCLEOTIDE SEQUENCE</scope>
    <source>
        <strain evidence="2">CCAP 1055/1</strain>
    </source>
</reference>
<keyword evidence="1" id="KW-1133">Transmembrane helix</keyword>
<proteinExistence type="predicted"/>